<evidence type="ECO:0000313" key="9">
    <source>
        <dbReference type="EMBL" id="OXM83940.1"/>
    </source>
</evidence>
<dbReference type="Proteomes" id="UP000215509">
    <property type="component" value="Unassembled WGS sequence"/>
</dbReference>
<evidence type="ECO:0000256" key="2">
    <source>
        <dbReference type="ARBA" id="ARBA00009298"/>
    </source>
</evidence>
<evidence type="ECO:0000256" key="5">
    <source>
        <dbReference type="ARBA" id="ARBA00022989"/>
    </source>
</evidence>
<evidence type="ECO:0000256" key="6">
    <source>
        <dbReference type="ARBA" id="ARBA00023136"/>
    </source>
</evidence>
<dbReference type="PROSITE" id="PS51671">
    <property type="entry name" value="ACT"/>
    <property type="match status" value="1"/>
</dbReference>
<dbReference type="RefSeq" id="WP_094017186.1">
    <property type="nucleotide sequence ID" value="NZ_NMQW01000036.1"/>
</dbReference>
<dbReference type="SUPFAM" id="SSF55021">
    <property type="entry name" value="ACT-like"/>
    <property type="match status" value="1"/>
</dbReference>
<feature type="transmembrane region" description="Helical" evidence="7">
    <location>
        <begin position="42"/>
        <end position="62"/>
    </location>
</feature>
<dbReference type="InterPro" id="IPR002912">
    <property type="entry name" value="ACT_dom"/>
</dbReference>
<dbReference type="Pfam" id="PF02308">
    <property type="entry name" value="MgtC"/>
    <property type="match status" value="1"/>
</dbReference>
<sequence length="230" mass="24960">MASNPWYIDQLHITLRLILAVLLGGLIGFERERSSHAAGLRTHILVCLGSTLIMLLSMYGFTEFSKLANVQRDPARLAAQVISGIGFLGAGTILYTGKSITGLTTAASLWVVAAIGLATGAGFYYASILTCVLSLLSLWVLNVVEQKYFNGKKLRILRIQADESPGLLTRISSTLTGKGSDIRKLTVEETERESHEMIISISLRMSRGTQISSVVEELQQMSGVHSVSCE</sequence>
<evidence type="ECO:0000256" key="1">
    <source>
        <dbReference type="ARBA" id="ARBA00004651"/>
    </source>
</evidence>
<gene>
    <name evidence="9" type="ORF">CF651_22775</name>
</gene>
<reference evidence="9 10" key="1">
    <citation type="submission" date="2017-07" db="EMBL/GenBank/DDBJ databases">
        <title>Genome sequencing and assembly of Paenibacillus rigui.</title>
        <authorList>
            <person name="Mayilraj S."/>
        </authorList>
    </citation>
    <scope>NUCLEOTIDE SEQUENCE [LARGE SCALE GENOMIC DNA]</scope>
    <source>
        <strain evidence="9 10">JCM 16352</strain>
    </source>
</reference>
<keyword evidence="6 7" id="KW-0472">Membrane</keyword>
<dbReference type="OrthoDB" id="9811198at2"/>
<evidence type="ECO:0000256" key="7">
    <source>
        <dbReference type="SAM" id="Phobius"/>
    </source>
</evidence>
<dbReference type="InterPro" id="IPR045865">
    <property type="entry name" value="ACT-like_dom_sf"/>
</dbReference>
<comment type="similarity">
    <text evidence="2">Belongs to the MgtC/SapB family.</text>
</comment>
<dbReference type="EMBL" id="NMQW01000036">
    <property type="protein sequence ID" value="OXM83940.1"/>
    <property type="molecule type" value="Genomic_DNA"/>
</dbReference>
<accession>A0A229UKK4</accession>
<comment type="subcellular location">
    <subcellularLocation>
        <location evidence="1">Cell membrane</location>
        <topology evidence="1">Multi-pass membrane protein</topology>
    </subcellularLocation>
</comment>
<proteinExistence type="inferred from homology"/>
<evidence type="ECO:0000313" key="10">
    <source>
        <dbReference type="Proteomes" id="UP000215509"/>
    </source>
</evidence>
<dbReference type="PANTHER" id="PTHR33778">
    <property type="entry name" value="PROTEIN MGTC"/>
    <property type="match status" value="1"/>
</dbReference>
<dbReference type="AlphaFoldDB" id="A0A229UKK4"/>
<dbReference type="PANTHER" id="PTHR33778:SF1">
    <property type="entry name" value="MAGNESIUM TRANSPORTER YHID-RELATED"/>
    <property type="match status" value="1"/>
</dbReference>
<dbReference type="GO" id="GO:0005886">
    <property type="term" value="C:plasma membrane"/>
    <property type="evidence" value="ECO:0007669"/>
    <property type="project" value="UniProtKB-SubCell"/>
</dbReference>
<organism evidence="9 10">
    <name type="scientific">Paenibacillus rigui</name>
    <dbReference type="NCBI Taxonomy" id="554312"/>
    <lineage>
        <taxon>Bacteria</taxon>
        <taxon>Bacillati</taxon>
        <taxon>Bacillota</taxon>
        <taxon>Bacilli</taxon>
        <taxon>Bacillales</taxon>
        <taxon>Paenibacillaceae</taxon>
        <taxon>Paenibacillus</taxon>
    </lineage>
</organism>
<feature type="domain" description="ACT" evidence="8">
    <location>
        <begin position="156"/>
        <end position="230"/>
    </location>
</feature>
<evidence type="ECO:0000259" key="8">
    <source>
        <dbReference type="PROSITE" id="PS51671"/>
    </source>
</evidence>
<feature type="transmembrane region" description="Helical" evidence="7">
    <location>
        <begin position="77"/>
        <end position="95"/>
    </location>
</feature>
<dbReference type="InterPro" id="IPR003416">
    <property type="entry name" value="MgtC/SapB/SrpB/YhiD_fam"/>
</dbReference>
<keyword evidence="10" id="KW-1185">Reference proteome</keyword>
<protein>
    <submittedName>
        <fullName evidence="9">Magnesium transporter MgtC</fullName>
    </submittedName>
</protein>
<feature type="transmembrane region" description="Helical" evidence="7">
    <location>
        <begin position="13"/>
        <end position="30"/>
    </location>
</feature>
<dbReference type="PRINTS" id="PR01837">
    <property type="entry name" value="MGTCSAPBPROT"/>
</dbReference>
<evidence type="ECO:0000256" key="4">
    <source>
        <dbReference type="ARBA" id="ARBA00022692"/>
    </source>
</evidence>
<keyword evidence="3" id="KW-1003">Cell membrane</keyword>
<dbReference type="Pfam" id="PF13291">
    <property type="entry name" value="ACT_4"/>
    <property type="match status" value="1"/>
</dbReference>
<keyword evidence="5 7" id="KW-1133">Transmembrane helix</keyword>
<evidence type="ECO:0000256" key="3">
    <source>
        <dbReference type="ARBA" id="ARBA00022475"/>
    </source>
</evidence>
<name>A0A229UKK4_9BACL</name>
<dbReference type="Gene3D" id="3.30.70.260">
    <property type="match status" value="1"/>
</dbReference>
<keyword evidence="4 7" id="KW-0812">Transmembrane</keyword>
<feature type="transmembrane region" description="Helical" evidence="7">
    <location>
        <begin position="100"/>
        <end position="118"/>
    </location>
</feature>
<dbReference type="InterPro" id="IPR049177">
    <property type="entry name" value="MgtC_SapB_SrpB_YhiD_N"/>
</dbReference>
<comment type="caution">
    <text evidence="9">The sequence shown here is derived from an EMBL/GenBank/DDBJ whole genome shotgun (WGS) entry which is preliminary data.</text>
</comment>
<feature type="transmembrane region" description="Helical" evidence="7">
    <location>
        <begin position="124"/>
        <end position="144"/>
    </location>
</feature>